<keyword evidence="1" id="KW-0812">Transmembrane</keyword>
<name>A0AAE3JH97_9FIRM</name>
<keyword evidence="1" id="KW-1133">Transmembrane helix</keyword>
<protein>
    <submittedName>
        <fullName evidence="2">DUF5028 domain-containing protein</fullName>
    </submittedName>
</protein>
<dbReference type="InterPro" id="IPR032209">
    <property type="entry name" value="DUF5028"/>
</dbReference>
<dbReference type="Proteomes" id="UP001198182">
    <property type="component" value="Unassembled WGS sequence"/>
</dbReference>
<organism evidence="2 3">
    <name type="scientific">Hominifimenecus microfluidus</name>
    <dbReference type="NCBI Taxonomy" id="2885348"/>
    <lineage>
        <taxon>Bacteria</taxon>
        <taxon>Bacillati</taxon>
        <taxon>Bacillota</taxon>
        <taxon>Clostridia</taxon>
        <taxon>Lachnospirales</taxon>
        <taxon>Lachnospiraceae</taxon>
        <taxon>Hominifimenecus</taxon>
    </lineage>
</organism>
<dbReference type="Pfam" id="PF16431">
    <property type="entry name" value="DUF5028"/>
    <property type="match status" value="1"/>
</dbReference>
<dbReference type="RefSeq" id="WP_308454161.1">
    <property type="nucleotide sequence ID" value="NZ_JAJEQR010000034.1"/>
</dbReference>
<sequence>MKKWTKILLSVICVGIVAAWGIRVYWVNRTYPDVNRQYYSMGEEVELGTDRFYYDSMDGYYVTLESAEIYEYEDLLSEYGFYDFYEAYPPDRIYLLKVNIRNTDSTEDGIDFSDWVLQSAEIREDLDWDLYYEMNNIEETAIALRTDSEMEFYLPYNLRDDFFKESDWNNLEEYPMFLTVTWFPNKKMIRINE</sequence>
<dbReference type="AlphaFoldDB" id="A0AAE3JH97"/>
<keyword evidence="3" id="KW-1185">Reference proteome</keyword>
<gene>
    <name evidence="2" type="ORF">LKD81_11645</name>
</gene>
<keyword evidence="1" id="KW-0472">Membrane</keyword>
<feature type="transmembrane region" description="Helical" evidence="1">
    <location>
        <begin position="7"/>
        <end position="26"/>
    </location>
</feature>
<reference evidence="2" key="1">
    <citation type="submission" date="2021-10" db="EMBL/GenBank/DDBJ databases">
        <title>Anaerobic single-cell dispensing facilitates the cultivation of human gut bacteria.</title>
        <authorList>
            <person name="Afrizal A."/>
        </authorList>
    </citation>
    <scope>NUCLEOTIDE SEQUENCE</scope>
    <source>
        <strain evidence="2">CLA-AA-H215</strain>
    </source>
</reference>
<comment type="caution">
    <text evidence="2">The sequence shown here is derived from an EMBL/GenBank/DDBJ whole genome shotgun (WGS) entry which is preliminary data.</text>
</comment>
<evidence type="ECO:0000313" key="2">
    <source>
        <dbReference type="EMBL" id="MCC2231641.1"/>
    </source>
</evidence>
<evidence type="ECO:0000256" key="1">
    <source>
        <dbReference type="SAM" id="Phobius"/>
    </source>
</evidence>
<dbReference type="EMBL" id="JAJEQR010000034">
    <property type="protein sequence ID" value="MCC2231641.1"/>
    <property type="molecule type" value="Genomic_DNA"/>
</dbReference>
<accession>A0AAE3JH97</accession>
<proteinExistence type="predicted"/>
<evidence type="ECO:0000313" key="3">
    <source>
        <dbReference type="Proteomes" id="UP001198182"/>
    </source>
</evidence>